<evidence type="ECO:0000256" key="1">
    <source>
        <dbReference type="ARBA" id="ARBA00022630"/>
    </source>
</evidence>
<dbReference type="Pfam" id="PF00941">
    <property type="entry name" value="FAD_binding_5"/>
    <property type="match status" value="1"/>
</dbReference>
<dbReference type="InterPro" id="IPR036683">
    <property type="entry name" value="CO_DH_flav_C_dom_sf"/>
</dbReference>
<dbReference type="InterPro" id="IPR051312">
    <property type="entry name" value="Diverse_Substr_Oxidored"/>
</dbReference>
<dbReference type="Proteomes" id="UP001597018">
    <property type="component" value="Unassembled WGS sequence"/>
</dbReference>
<feature type="domain" description="FAD-binding PCMH-type" evidence="4">
    <location>
        <begin position="1"/>
        <end position="168"/>
    </location>
</feature>
<evidence type="ECO:0000256" key="3">
    <source>
        <dbReference type="ARBA" id="ARBA00023002"/>
    </source>
</evidence>
<accession>A0ABW3G4K4</accession>
<organism evidence="5 6">
    <name type="scientific">Saccharopolyspora rosea</name>
    <dbReference type="NCBI Taxonomy" id="524884"/>
    <lineage>
        <taxon>Bacteria</taxon>
        <taxon>Bacillati</taxon>
        <taxon>Actinomycetota</taxon>
        <taxon>Actinomycetes</taxon>
        <taxon>Pseudonocardiales</taxon>
        <taxon>Pseudonocardiaceae</taxon>
        <taxon>Saccharopolyspora</taxon>
    </lineage>
</organism>
<gene>
    <name evidence="5" type="ORF">ACFQ16_28315</name>
</gene>
<evidence type="ECO:0000259" key="4">
    <source>
        <dbReference type="PROSITE" id="PS51387"/>
    </source>
</evidence>
<dbReference type="InterPro" id="IPR016167">
    <property type="entry name" value="FAD-bd_PCMH_sub1"/>
</dbReference>
<dbReference type="RefSeq" id="WP_263253169.1">
    <property type="nucleotide sequence ID" value="NZ_BAABLT010000039.1"/>
</dbReference>
<dbReference type="EMBL" id="JBHTIW010000039">
    <property type="protein sequence ID" value="MFD0923667.1"/>
    <property type="molecule type" value="Genomic_DNA"/>
</dbReference>
<dbReference type="InterPro" id="IPR036318">
    <property type="entry name" value="FAD-bd_PCMH-like_sf"/>
</dbReference>
<dbReference type="InterPro" id="IPR002346">
    <property type="entry name" value="Mopterin_DH_FAD-bd"/>
</dbReference>
<dbReference type="SUPFAM" id="SSF56176">
    <property type="entry name" value="FAD-binding/transporter-associated domain-like"/>
    <property type="match status" value="1"/>
</dbReference>
<dbReference type="Gene3D" id="3.30.390.50">
    <property type="entry name" value="CO dehydrogenase flavoprotein, C-terminal domain"/>
    <property type="match status" value="1"/>
</dbReference>
<evidence type="ECO:0000313" key="6">
    <source>
        <dbReference type="Proteomes" id="UP001597018"/>
    </source>
</evidence>
<dbReference type="PROSITE" id="PS51387">
    <property type="entry name" value="FAD_PCMH"/>
    <property type="match status" value="1"/>
</dbReference>
<keyword evidence="2" id="KW-0274">FAD</keyword>
<dbReference type="PANTHER" id="PTHR42659:SF2">
    <property type="entry name" value="XANTHINE DEHYDROGENASE SUBUNIT C-RELATED"/>
    <property type="match status" value="1"/>
</dbReference>
<evidence type="ECO:0000313" key="5">
    <source>
        <dbReference type="EMBL" id="MFD0923667.1"/>
    </source>
</evidence>
<sequence>MTFHYHRPTTTAAALRLLGPGSCVLAGGQSLVPALRRRERRPSHLVDIAAVRGELGSVQVRSDALAVGAGVRQQELVDRAPAGHDALVEALRRVGNHVVRRNGTVVGIVAHADPGCQLAAVCGAVGATAVAESLRGVRRIPAWDLFRAAARRRPDELVTGLEFPAPAPGSASAFRQVSLRRAGGPHLVSVAARIVLADGWCTDAAVAAAVPGQGCAALTRTADALVGTRVHAEDIATELVEGEIALVDDGFATAAYRYHALRALVRGTVLVARSRAEGVR</sequence>
<reference evidence="6" key="1">
    <citation type="journal article" date="2019" name="Int. J. Syst. Evol. Microbiol.">
        <title>The Global Catalogue of Microorganisms (GCM) 10K type strain sequencing project: providing services to taxonomists for standard genome sequencing and annotation.</title>
        <authorList>
            <consortium name="The Broad Institute Genomics Platform"/>
            <consortium name="The Broad Institute Genome Sequencing Center for Infectious Disease"/>
            <person name="Wu L."/>
            <person name="Ma J."/>
        </authorList>
    </citation>
    <scope>NUCLEOTIDE SEQUENCE [LARGE SCALE GENOMIC DNA]</scope>
    <source>
        <strain evidence="6">CCUG 56401</strain>
    </source>
</reference>
<evidence type="ECO:0000256" key="2">
    <source>
        <dbReference type="ARBA" id="ARBA00022827"/>
    </source>
</evidence>
<dbReference type="Gene3D" id="3.30.465.10">
    <property type="match status" value="1"/>
</dbReference>
<proteinExistence type="predicted"/>
<name>A0ABW3G4K4_9PSEU</name>
<dbReference type="Gene3D" id="3.30.43.10">
    <property type="entry name" value="Uridine Diphospho-n-acetylenolpyruvylglucosamine Reductase, domain 2"/>
    <property type="match status" value="1"/>
</dbReference>
<protein>
    <submittedName>
        <fullName evidence="5">FAD binding domain-containing protein</fullName>
    </submittedName>
</protein>
<keyword evidence="3" id="KW-0560">Oxidoreductase</keyword>
<dbReference type="SUPFAM" id="SSF55447">
    <property type="entry name" value="CO dehydrogenase flavoprotein C-terminal domain-like"/>
    <property type="match status" value="1"/>
</dbReference>
<keyword evidence="1" id="KW-0285">Flavoprotein</keyword>
<keyword evidence="6" id="KW-1185">Reference proteome</keyword>
<dbReference type="PANTHER" id="PTHR42659">
    <property type="entry name" value="XANTHINE DEHYDROGENASE SUBUNIT C-RELATED"/>
    <property type="match status" value="1"/>
</dbReference>
<dbReference type="InterPro" id="IPR016169">
    <property type="entry name" value="FAD-bd_PCMH_sub2"/>
</dbReference>
<comment type="caution">
    <text evidence="5">The sequence shown here is derived from an EMBL/GenBank/DDBJ whole genome shotgun (WGS) entry which is preliminary data.</text>
</comment>
<dbReference type="InterPro" id="IPR016166">
    <property type="entry name" value="FAD-bd_PCMH"/>
</dbReference>